<dbReference type="AlphaFoldDB" id="A0A0F9LI73"/>
<protein>
    <submittedName>
        <fullName evidence="1">Uncharacterized protein</fullName>
    </submittedName>
</protein>
<proteinExistence type="predicted"/>
<gene>
    <name evidence="1" type="ORF">LCGC14_1275020</name>
</gene>
<evidence type="ECO:0000313" key="1">
    <source>
        <dbReference type="EMBL" id="KKM86831.1"/>
    </source>
</evidence>
<reference evidence="1" key="1">
    <citation type="journal article" date="2015" name="Nature">
        <title>Complex archaea that bridge the gap between prokaryotes and eukaryotes.</title>
        <authorList>
            <person name="Spang A."/>
            <person name="Saw J.H."/>
            <person name="Jorgensen S.L."/>
            <person name="Zaremba-Niedzwiedzka K."/>
            <person name="Martijn J."/>
            <person name="Lind A.E."/>
            <person name="van Eijk R."/>
            <person name="Schleper C."/>
            <person name="Guy L."/>
            <person name="Ettema T.J."/>
        </authorList>
    </citation>
    <scope>NUCLEOTIDE SEQUENCE</scope>
</reference>
<dbReference type="EMBL" id="LAZR01007193">
    <property type="protein sequence ID" value="KKM86831.1"/>
    <property type="molecule type" value="Genomic_DNA"/>
</dbReference>
<sequence length="98" mass="10617">MERVKSMMYSTDKDSKFAKDSTYKMKIMGCRRVMNSDMFVSVTKEGNHVEVTGFTSGVGGSALMLLALIKQFKTIADDSPTADTLIALGALKTALGNL</sequence>
<accession>A0A0F9LI73</accession>
<comment type="caution">
    <text evidence="1">The sequence shown here is derived from an EMBL/GenBank/DDBJ whole genome shotgun (WGS) entry which is preliminary data.</text>
</comment>
<organism evidence="1">
    <name type="scientific">marine sediment metagenome</name>
    <dbReference type="NCBI Taxonomy" id="412755"/>
    <lineage>
        <taxon>unclassified sequences</taxon>
        <taxon>metagenomes</taxon>
        <taxon>ecological metagenomes</taxon>
    </lineage>
</organism>
<name>A0A0F9LI73_9ZZZZ</name>